<keyword evidence="7 10" id="KW-1133">Transmembrane helix</keyword>
<comment type="similarity">
    <text evidence="2">Belongs to the YajC family.</text>
</comment>
<keyword evidence="3" id="KW-0813">Transport</keyword>
<dbReference type="GO" id="GO:0005886">
    <property type="term" value="C:plasma membrane"/>
    <property type="evidence" value="ECO:0007669"/>
    <property type="project" value="UniProtKB-SubCell"/>
</dbReference>
<organism evidence="11 12">
    <name type="scientific">Gottschalkia purinilytica</name>
    <name type="common">Clostridium purinilyticum</name>
    <dbReference type="NCBI Taxonomy" id="1503"/>
    <lineage>
        <taxon>Bacteria</taxon>
        <taxon>Bacillati</taxon>
        <taxon>Bacillota</taxon>
        <taxon>Tissierellia</taxon>
        <taxon>Tissierellales</taxon>
        <taxon>Gottschalkiaceae</taxon>
        <taxon>Gottschalkia</taxon>
    </lineage>
</organism>
<gene>
    <name evidence="11" type="ORF">CLPU_3c00080</name>
</gene>
<evidence type="ECO:0000256" key="3">
    <source>
        <dbReference type="ARBA" id="ARBA00022448"/>
    </source>
</evidence>
<keyword evidence="9 10" id="KW-0472">Membrane</keyword>
<proteinExistence type="inferred from homology"/>
<evidence type="ECO:0000256" key="1">
    <source>
        <dbReference type="ARBA" id="ARBA00004162"/>
    </source>
</evidence>
<evidence type="ECO:0000256" key="10">
    <source>
        <dbReference type="SAM" id="Phobius"/>
    </source>
</evidence>
<evidence type="ECO:0000256" key="9">
    <source>
        <dbReference type="ARBA" id="ARBA00023136"/>
    </source>
</evidence>
<dbReference type="SMART" id="SM01323">
    <property type="entry name" value="YajC"/>
    <property type="match status" value="1"/>
</dbReference>
<evidence type="ECO:0000256" key="6">
    <source>
        <dbReference type="ARBA" id="ARBA00022927"/>
    </source>
</evidence>
<evidence type="ECO:0000256" key="7">
    <source>
        <dbReference type="ARBA" id="ARBA00022989"/>
    </source>
</evidence>
<comment type="caution">
    <text evidence="11">The sequence shown here is derived from an EMBL/GenBank/DDBJ whole genome shotgun (WGS) entry which is preliminary data.</text>
</comment>
<dbReference type="InterPro" id="IPR003849">
    <property type="entry name" value="Preprotein_translocase_YajC"/>
</dbReference>
<keyword evidence="8" id="KW-0811">Translocation</keyword>
<keyword evidence="5 10" id="KW-0812">Transmembrane</keyword>
<dbReference type="PRINTS" id="PR01853">
    <property type="entry name" value="YAJCTRNLCASE"/>
</dbReference>
<dbReference type="NCBIfam" id="TIGR00739">
    <property type="entry name" value="yajC"/>
    <property type="match status" value="1"/>
</dbReference>
<name>A0A0L0WCT8_GOTPU</name>
<dbReference type="PANTHER" id="PTHR33909:SF1">
    <property type="entry name" value="SEC TRANSLOCON ACCESSORY COMPLEX SUBUNIT YAJC"/>
    <property type="match status" value="1"/>
</dbReference>
<dbReference type="PATRIC" id="fig|1503.3.peg.1868"/>
<accession>A0A0L0WCT8</accession>
<evidence type="ECO:0000313" key="12">
    <source>
        <dbReference type="Proteomes" id="UP000037267"/>
    </source>
</evidence>
<dbReference type="Pfam" id="PF02699">
    <property type="entry name" value="YajC"/>
    <property type="match status" value="1"/>
</dbReference>
<keyword evidence="4" id="KW-1003">Cell membrane</keyword>
<dbReference type="Proteomes" id="UP000037267">
    <property type="component" value="Unassembled WGS sequence"/>
</dbReference>
<dbReference type="RefSeq" id="WP_050354237.1">
    <property type="nucleotide sequence ID" value="NZ_LGSS01000003.1"/>
</dbReference>
<dbReference type="OrthoDB" id="9800132at2"/>
<dbReference type="PANTHER" id="PTHR33909">
    <property type="entry name" value="SEC TRANSLOCON ACCESSORY COMPLEX SUBUNIT YAJC"/>
    <property type="match status" value="1"/>
</dbReference>
<evidence type="ECO:0000313" key="11">
    <source>
        <dbReference type="EMBL" id="KNF09230.1"/>
    </source>
</evidence>
<keyword evidence="6" id="KW-0653">Protein transport</keyword>
<evidence type="ECO:0000256" key="4">
    <source>
        <dbReference type="ARBA" id="ARBA00022475"/>
    </source>
</evidence>
<dbReference type="STRING" id="1503.CLPU_3c00080"/>
<dbReference type="AlphaFoldDB" id="A0A0L0WCT8"/>
<protein>
    <submittedName>
        <fullName evidence="11">Protein translocase subunit yajC</fullName>
    </submittedName>
</protein>
<reference evidence="12" key="1">
    <citation type="submission" date="2015-07" db="EMBL/GenBank/DDBJ databases">
        <title>Draft genome sequence of the purine-degrading Gottschalkia purinilyticum DSM 1384 (formerly Clostridium purinilyticum).</title>
        <authorList>
            <person name="Poehlein A."/>
            <person name="Schiel-Bengelsdorf B."/>
            <person name="Bengelsdorf F.R."/>
            <person name="Daniel R."/>
            <person name="Duerre P."/>
        </authorList>
    </citation>
    <scope>NUCLEOTIDE SEQUENCE [LARGE SCALE GENOMIC DNA]</scope>
    <source>
        <strain evidence="12">DSM 1384</strain>
    </source>
</reference>
<evidence type="ECO:0000256" key="5">
    <source>
        <dbReference type="ARBA" id="ARBA00022692"/>
    </source>
</evidence>
<evidence type="ECO:0000256" key="2">
    <source>
        <dbReference type="ARBA" id="ARBA00006742"/>
    </source>
</evidence>
<dbReference type="EMBL" id="LGSS01000003">
    <property type="protein sequence ID" value="KNF09230.1"/>
    <property type="molecule type" value="Genomic_DNA"/>
</dbReference>
<keyword evidence="12" id="KW-1185">Reference proteome</keyword>
<comment type="subcellular location">
    <subcellularLocation>
        <location evidence="1">Cell membrane</location>
        <topology evidence="1">Single-pass membrane protein</topology>
    </subcellularLocation>
</comment>
<feature type="transmembrane region" description="Helical" evidence="10">
    <location>
        <begin position="6"/>
        <end position="24"/>
    </location>
</feature>
<evidence type="ECO:0000256" key="8">
    <source>
        <dbReference type="ARBA" id="ARBA00023010"/>
    </source>
</evidence>
<sequence>MDSRFLINMLIPLGFLVVFYFVLIRPQKKREKEIRDMRSNIKVGDEVITIGGIFGKIVKVKDDELTIEVGSDKTRFNVAKWAIGNVQKSEKQDTEGK</sequence>
<dbReference type="GO" id="GO:0015031">
    <property type="term" value="P:protein transport"/>
    <property type="evidence" value="ECO:0007669"/>
    <property type="project" value="UniProtKB-KW"/>
</dbReference>